<dbReference type="Proteomes" id="UP000007820">
    <property type="component" value="Unassembled WGS sequence"/>
</dbReference>
<evidence type="ECO:0000313" key="2">
    <source>
        <dbReference type="Proteomes" id="UP000007820"/>
    </source>
</evidence>
<dbReference type="STRING" id="908937.Prede_1645"/>
<dbReference type="AlphaFoldDB" id="F9D4Q2"/>
<dbReference type="Pfam" id="PF22558">
    <property type="entry name" value="REase-ARP"/>
    <property type="match status" value="1"/>
</dbReference>
<dbReference type="OrthoDB" id="1099683at2"/>
<comment type="caution">
    <text evidence="1">The sequence shown here is derived from an EMBL/GenBank/DDBJ whole genome shotgun (WGS) entry which is preliminary data.</text>
</comment>
<dbReference type="InterPro" id="IPR054333">
    <property type="entry name" value="REase-ARP-assoc"/>
</dbReference>
<accession>F9D4Q2</accession>
<name>F9D4Q2_PREDD</name>
<dbReference type="EMBL" id="AFPW01000026">
    <property type="protein sequence ID" value="EGQ13804.1"/>
    <property type="molecule type" value="Genomic_DNA"/>
</dbReference>
<reference evidence="1 2" key="1">
    <citation type="submission" date="2011-04" db="EMBL/GenBank/DDBJ databases">
        <authorList>
            <person name="Muzny D."/>
            <person name="Qin X."/>
            <person name="Deng J."/>
            <person name="Jiang H."/>
            <person name="Liu Y."/>
            <person name="Qu J."/>
            <person name="Song X.-Z."/>
            <person name="Zhang L."/>
            <person name="Thornton R."/>
            <person name="Coyle M."/>
            <person name="Francisco L."/>
            <person name="Jackson L."/>
            <person name="Javaid M."/>
            <person name="Korchina V."/>
            <person name="Kovar C."/>
            <person name="Mata R."/>
            <person name="Mathew T."/>
            <person name="Ngo R."/>
            <person name="Nguyen L."/>
            <person name="Nguyen N."/>
            <person name="Okwuonu G."/>
            <person name="Ongeri F."/>
            <person name="Pham C."/>
            <person name="Simmons D."/>
            <person name="Wilczek-Boney K."/>
            <person name="Hale W."/>
            <person name="Jakkamsetti A."/>
            <person name="Pham P."/>
            <person name="Ruth R."/>
            <person name="San Lucas F."/>
            <person name="Warren J."/>
            <person name="Zhang J."/>
            <person name="Zhao Z."/>
            <person name="Zhou C."/>
            <person name="Zhu D."/>
            <person name="Lee S."/>
            <person name="Bess C."/>
            <person name="Blankenburg K."/>
            <person name="Forbes L."/>
            <person name="Fu Q."/>
            <person name="Gubbala S."/>
            <person name="Hirani K."/>
            <person name="Jayaseelan J.C."/>
            <person name="Lara F."/>
            <person name="Munidasa M."/>
            <person name="Palculict T."/>
            <person name="Patil S."/>
            <person name="Pu L.-L."/>
            <person name="Saada N."/>
            <person name="Tang L."/>
            <person name="Weissenberger G."/>
            <person name="Zhu Y."/>
            <person name="Hemphill L."/>
            <person name="Shang Y."/>
            <person name="Youmans B."/>
            <person name="Ayvaz T."/>
            <person name="Ross M."/>
            <person name="Santibanez J."/>
            <person name="Aqrawi P."/>
            <person name="Gross S."/>
            <person name="Joshi V."/>
            <person name="Fowler G."/>
            <person name="Nazareth L."/>
            <person name="Reid J."/>
            <person name="Worley K."/>
            <person name="Petrosino J."/>
            <person name="Highlander S."/>
            <person name="Gibbs R."/>
        </authorList>
    </citation>
    <scope>NUCLEOTIDE SEQUENCE [LARGE SCALE GENOMIC DNA]</scope>
    <source>
        <strain evidence="1 2">DSM 3688</strain>
    </source>
</reference>
<dbReference type="RefSeq" id="WP_005846399.1">
    <property type="nucleotide sequence ID" value="NC_019968.1"/>
</dbReference>
<sequence>MSYKDFQQKVYSYLIKYKKENLNINDKGTSARGVEHDCLLPKPYCDAQIPVMLYDGIKETVKDIQASKFAYKAHLAASVHVASSQTACINLFVPILESEYADQILIGAGVVPKDFDHIDRNQLRKGYCFEYWESTLEGAKGLLGDHSPHAGTDSDVAIAYCNKNDKLCLWLIEHKLTEQEFTTCGGYRSKAISHSEKTYCISCGIEEILGNHDKCYYHKHCGYFYWNIMDALSSFFCGKFEGKGCPFRGGMNQLWRNQMLALDLENRGVFEEVYFSVVSHPDNSFLDKTMNEYRALTNNSPKFYDFKSNALVDVAIDYLPDWSNWYKKVYLGID</sequence>
<proteinExistence type="predicted"/>
<evidence type="ECO:0000313" key="1">
    <source>
        <dbReference type="EMBL" id="EGQ13804.1"/>
    </source>
</evidence>
<organism evidence="1 2">
    <name type="scientific">Prevotella dentalis (strain ATCC 49559 / DSM 3688 / JCM 13448 / NCTC 12043 / ES 2772)</name>
    <name type="common">Mitsuokella dentalis</name>
    <dbReference type="NCBI Taxonomy" id="908937"/>
    <lineage>
        <taxon>Bacteria</taxon>
        <taxon>Pseudomonadati</taxon>
        <taxon>Bacteroidota</taxon>
        <taxon>Bacteroidia</taxon>
        <taxon>Bacteroidales</taxon>
        <taxon>Prevotellaceae</taxon>
        <taxon>Prevotella</taxon>
    </lineage>
</organism>
<gene>
    <name evidence="1" type="ORF">HMPREF9136_1830</name>
</gene>
<protein>
    <submittedName>
        <fullName evidence="1">Uncharacterized protein</fullName>
    </submittedName>
</protein>